<dbReference type="Proteomes" id="UP000187203">
    <property type="component" value="Unassembled WGS sequence"/>
</dbReference>
<comment type="caution">
    <text evidence="1">The sequence shown here is derived from an EMBL/GenBank/DDBJ whole genome shotgun (WGS) entry which is preliminary data.</text>
</comment>
<keyword evidence="2" id="KW-1185">Reference proteome</keyword>
<accession>A0A1R3JJI8</accession>
<proteinExistence type="predicted"/>
<reference evidence="2" key="1">
    <citation type="submission" date="2013-09" db="EMBL/GenBank/DDBJ databases">
        <title>Corchorus olitorius genome sequencing.</title>
        <authorList>
            <person name="Alam M."/>
            <person name="Haque M.S."/>
            <person name="Islam M.S."/>
            <person name="Emdad E.M."/>
            <person name="Islam M.M."/>
            <person name="Ahmed B."/>
            <person name="Halim A."/>
            <person name="Hossen Q.M.M."/>
            <person name="Hossain M.Z."/>
            <person name="Ahmed R."/>
            <person name="Khan M.M."/>
            <person name="Islam R."/>
            <person name="Rashid M.M."/>
            <person name="Khan S.A."/>
            <person name="Rahman M.S."/>
            <person name="Alam M."/>
            <person name="Yahiya A.S."/>
            <person name="Khan M.S."/>
            <person name="Azam M.S."/>
            <person name="Haque T."/>
            <person name="Lashkar M.Z.H."/>
            <person name="Akhand A.I."/>
            <person name="Morshed G."/>
            <person name="Roy S."/>
            <person name="Uddin K.S."/>
            <person name="Rabeya T."/>
            <person name="Hossain A.S."/>
            <person name="Chowdhury A."/>
            <person name="Snigdha A.R."/>
            <person name="Mortoza M.S."/>
            <person name="Matin S.A."/>
            <person name="Hoque S.M.E."/>
            <person name="Islam M.K."/>
            <person name="Roy D.K."/>
            <person name="Haider R."/>
            <person name="Moosa M.M."/>
            <person name="Elias S.M."/>
            <person name="Hasan A.M."/>
            <person name="Jahan S."/>
            <person name="Shafiuddin M."/>
            <person name="Mahmood N."/>
            <person name="Shommy N.S."/>
        </authorList>
    </citation>
    <scope>NUCLEOTIDE SEQUENCE [LARGE SCALE GENOMIC DNA]</scope>
    <source>
        <strain evidence="2">cv. O-4</strain>
    </source>
</reference>
<gene>
    <name evidence="1" type="ORF">COLO4_16112</name>
</gene>
<name>A0A1R3JJI8_9ROSI</name>
<evidence type="ECO:0000313" key="1">
    <source>
        <dbReference type="EMBL" id="OMO94978.1"/>
    </source>
</evidence>
<protein>
    <submittedName>
        <fullName evidence="1">Cytokinin-N-glucosyltransferase 1</fullName>
    </submittedName>
</protein>
<dbReference type="AlphaFoldDB" id="A0A1R3JJI8"/>
<sequence length="72" mass="8289">MYAVYTVLAVQTTWHFFCYHGTSFMPDSLCACVPMCFPCDWHTWLLFQFARQCIVTPIFLLAASVTWGQALT</sequence>
<organism evidence="1 2">
    <name type="scientific">Corchorus olitorius</name>
    <dbReference type="NCBI Taxonomy" id="93759"/>
    <lineage>
        <taxon>Eukaryota</taxon>
        <taxon>Viridiplantae</taxon>
        <taxon>Streptophyta</taxon>
        <taxon>Embryophyta</taxon>
        <taxon>Tracheophyta</taxon>
        <taxon>Spermatophyta</taxon>
        <taxon>Magnoliopsida</taxon>
        <taxon>eudicotyledons</taxon>
        <taxon>Gunneridae</taxon>
        <taxon>Pentapetalae</taxon>
        <taxon>rosids</taxon>
        <taxon>malvids</taxon>
        <taxon>Malvales</taxon>
        <taxon>Malvaceae</taxon>
        <taxon>Grewioideae</taxon>
        <taxon>Apeibeae</taxon>
        <taxon>Corchorus</taxon>
    </lineage>
</organism>
<dbReference type="EMBL" id="AWUE01015920">
    <property type="protein sequence ID" value="OMO94978.1"/>
    <property type="molecule type" value="Genomic_DNA"/>
</dbReference>
<evidence type="ECO:0000313" key="2">
    <source>
        <dbReference type="Proteomes" id="UP000187203"/>
    </source>
</evidence>